<evidence type="ECO:0000313" key="7">
    <source>
        <dbReference type="EMBL" id="QHS99009.1"/>
    </source>
</evidence>
<evidence type="ECO:0000256" key="1">
    <source>
        <dbReference type="ARBA" id="ARBA00010183"/>
    </source>
</evidence>
<dbReference type="GO" id="GO:0003725">
    <property type="term" value="F:double-stranded RNA binding"/>
    <property type="evidence" value="ECO:0007669"/>
    <property type="project" value="TreeGrafter"/>
</dbReference>
<name>A0A6C0C5G0_9ZZZZ</name>
<dbReference type="EMBL" id="MN739334">
    <property type="protein sequence ID" value="QHS99009.1"/>
    <property type="molecule type" value="Genomic_DNA"/>
</dbReference>
<dbReference type="AlphaFoldDB" id="A0A6C0C5G0"/>
<dbReference type="CDD" id="cd00593">
    <property type="entry name" value="RIBOc"/>
    <property type="match status" value="1"/>
</dbReference>
<dbReference type="PROSITE" id="PS50142">
    <property type="entry name" value="RNASE_3_2"/>
    <property type="match status" value="1"/>
</dbReference>
<evidence type="ECO:0000256" key="5">
    <source>
        <dbReference type="ARBA" id="ARBA00022884"/>
    </source>
</evidence>
<protein>
    <recommendedName>
        <fullName evidence="6">RNase III domain-containing protein</fullName>
    </recommendedName>
</protein>
<evidence type="ECO:0000256" key="2">
    <source>
        <dbReference type="ARBA" id="ARBA00022722"/>
    </source>
</evidence>
<dbReference type="InterPro" id="IPR000999">
    <property type="entry name" value="RNase_III_dom"/>
</dbReference>
<keyword evidence="5" id="KW-0694">RNA-binding</keyword>
<keyword evidence="4" id="KW-0378">Hydrolase</keyword>
<dbReference type="SUPFAM" id="SSF54768">
    <property type="entry name" value="dsRNA-binding domain-like"/>
    <property type="match status" value="1"/>
</dbReference>
<dbReference type="GO" id="GO:0006364">
    <property type="term" value="P:rRNA processing"/>
    <property type="evidence" value="ECO:0007669"/>
    <property type="project" value="InterPro"/>
</dbReference>
<keyword evidence="3" id="KW-0255">Endonuclease</keyword>
<comment type="similarity">
    <text evidence="1">Belongs to the ribonuclease III family.</text>
</comment>
<organism evidence="7">
    <name type="scientific">viral metagenome</name>
    <dbReference type="NCBI Taxonomy" id="1070528"/>
    <lineage>
        <taxon>unclassified sequences</taxon>
        <taxon>metagenomes</taxon>
        <taxon>organismal metagenomes</taxon>
    </lineage>
</organism>
<dbReference type="HAMAP" id="MF_00104">
    <property type="entry name" value="RNase_III"/>
    <property type="match status" value="1"/>
</dbReference>
<dbReference type="Gene3D" id="1.10.1520.10">
    <property type="entry name" value="Ribonuclease III domain"/>
    <property type="match status" value="1"/>
</dbReference>
<evidence type="ECO:0000259" key="6">
    <source>
        <dbReference type="PROSITE" id="PS50142"/>
    </source>
</evidence>
<dbReference type="Gene3D" id="3.30.160.20">
    <property type="match status" value="1"/>
</dbReference>
<dbReference type="Pfam" id="PF00636">
    <property type="entry name" value="Ribonuclease_3"/>
    <property type="match status" value="1"/>
</dbReference>
<proteinExistence type="inferred from homology"/>
<feature type="domain" description="RNase III" evidence="6">
    <location>
        <begin position="38"/>
        <end position="187"/>
    </location>
</feature>
<evidence type="ECO:0000256" key="3">
    <source>
        <dbReference type="ARBA" id="ARBA00022759"/>
    </source>
</evidence>
<sequence>MEFTTKTLLQDGDINKHQEELIFDPYNSRNIEITETQVSNILKKYGVPDTVHNFKLYVRSFVHRSYVKRPHLENEKNGITIVDKPNDCLPLKTKSNERLEFLGDGVLECITKYYLYRRFPKENEGFMTEKKIALVRNESIGRMAYEMGLNNWYILSKNAEEKKTRTNLKKLGCLFEAFLGALFLDFNKITIKDEDDWFKNVFVTGPGFQIAQTFVENVFEKHVNWTELLQKDDNYKNILQVMLQKEFKLTPSYMEISDHDDDEGYHMGVFLCIGKNIVNVNFNDSKPFSMYGSFDKIQQELENKDNIVIFLGEGKHKIKKKAEQTACRLAIEEIKKK</sequence>
<dbReference type="InterPro" id="IPR036389">
    <property type="entry name" value="RNase_III_sf"/>
</dbReference>
<accession>A0A6C0C5G0</accession>
<dbReference type="PANTHER" id="PTHR11207:SF0">
    <property type="entry name" value="RIBONUCLEASE 3"/>
    <property type="match status" value="1"/>
</dbReference>
<keyword evidence="2" id="KW-0540">Nuclease</keyword>
<dbReference type="PANTHER" id="PTHR11207">
    <property type="entry name" value="RIBONUCLEASE III"/>
    <property type="match status" value="1"/>
</dbReference>
<dbReference type="PROSITE" id="PS00517">
    <property type="entry name" value="RNASE_3_1"/>
    <property type="match status" value="1"/>
</dbReference>
<dbReference type="GO" id="GO:0004525">
    <property type="term" value="F:ribonuclease III activity"/>
    <property type="evidence" value="ECO:0007669"/>
    <property type="project" value="InterPro"/>
</dbReference>
<dbReference type="SUPFAM" id="SSF69065">
    <property type="entry name" value="RNase III domain-like"/>
    <property type="match status" value="1"/>
</dbReference>
<dbReference type="SMART" id="SM00535">
    <property type="entry name" value="RIBOc"/>
    <property type="match status" value="1"/>
</dbReference>
<dbReference type="GO" id="GO:0010468">
    <property type="term" value="P:regulation of gene expression"/>
    <property type="evidence" value="ECO:0007669"/>
    <property type="project" value="TreeGrafter"/>
</dbReference>
<evidence type="ECO:0000256" key="4">
    <source>
        <dbReference type="ARBA" id="ARBA00022801"/>
    </source>
</evidence>
<dbReference type="InterPro" id="IPR011907">
    <property type="entry name" value="RNase_III"/>
</dbReference>
<reference evidence="7" key="1">
    <citation type="journal article" date="2020" name="Nature">
        <title>Giant virus diversity and host interactions through global metagenomics.</title>
        <authorList>
            <person name="Schulz F."/>
            <person name="Roux S."/>
            <person name="Paez-Espino D."/>
            <person name="Jungbluth S."/>
            <person name="Walsh D.A."/>
            <person name="Denef V.J."/>
            <person name="McMahon K.D."/>
            <person name="Konstantinidis K.T."/>
            <person name="Eloe-Fadrosh E.A."/>
            <person name="Kyrpides N.C."/>
            <person name="Woyke T."/>
        </authorList>
    </citation>
    <scope>NUCLEOTIDE SEQUENCE</scope>
    <source>
        <strain evidence="7">GVMAG-M-3300020185-33</strain>
    </source>
</reference>